<reference evidence="3" key="1">
    <citation type="submission" date="2018-05" db="EMBL/GenBank/DDBJ databases">
        <authorList>
            <person name="Lanie J.A."/>
            <person name="Ng W.-L."/>
            <person name="Kazmierczak K.M."/>
            <person name="Andrzejewski T.M."/>
            <person name="Davidsen T.M."/>
            <person name="Wayne K.J."/>
            <person name="Tettelin H."/>
            <person name="Glass J.I."/>
            <person name="Rusch D."/>
            <person name="Podicherti R."/>
            <person name="Tsui H.-C.T."/>
            <person name="Winkler M.E."/>
        </authorList>
    </citation>
    <scope>NUCLEOTIDE SEQUENCE</scope>
</reference>
<accession>A0A382BDQ9</accession>
<dbReference type="Pfam" id="PF08712">
    <property type="entry name" value="Nfu_N"/>
    <property type="match status" value="1"/>
</dbReference>
<dbReference type="Gene3D" id="3.30.1370.70">
    <property type="entry name" value="Scaffold protein Nfu/NifU, N-terminal domain"/>
    <property type="match status" value="1"/>
</dbReference>
<feature type="non-terminal residue" evidence="3">
    <location>
        <position position="67"/>
    </location>
</feature>
<dbReference type="InterPro" id="IPR036498">
    <property type="entry name" value="Nfu/NifU_N_sf"/>
</dbReference>
<dbReference type="SUPFAM" id="SSF110836">
    <property type="entry name" value="Hypothetical protein SAV1430"/>
    <property type="match status" value="1"/>
</dbReference>
<dbReference type="PANTHER" id="PTHR11178">
    <property type="entry name" value="IRON-SULFUR CLUSTER SCAFFOLD PROTEIN NFU-RELATED"/>
    <property type="match status" value="1"/>
</dbReference>
<feature type="domain" description="Scaffold protein Nfu/NifU N-terminal" evidence="2">
    <location>
        <begin position="3"/>
        <end position="67"/>
    </location>
</feature>
<dbReference type="InterPro" id="IPR014824">
    <property type="entry name" value="Nfu/NifU_N"/>
</dbReference>
<dbReference type="AlphaFoldDB" id="A0A382BDQ9"/>
<dbReference type="GO" id="GO:0005739">
    <property type="term" value="C:mitochondrion"/>
    <property type="evidence" value="ECO:0007669"/>
    <property type="project" value="TreeGrafter"/>
</dbReference>
<dbReference type="SMART" id="SM00932">
    <property type="entry name" value="Nfu_N"/>
    <property type="match status" value="1"/>
</dbReference>
<evidence type="ECO:0000259" key="2">
    <source>
        <dbReference type="SMART" id="SM00932"/>
    </source>
</evidence>
<sequence length="67" mass="7585">MFIQTETTPNPNSLKFLLENDILEEGSIEFSTINDCENSDLAKSLLQIDGIERVFFGKNFISVNKSE</sequence>
<organism evidence="3">
    <name type="scientific">marine metagenome</name>
    <dbReference type="NCBI Taxonomy" id="408172"/>
    <lineage>
        <taxon>unclassified sequences</taxon>
        <taxon>metagenomes</taxon>
        <taxon>ecological metagenomes</taxon>
    </lineage>
</organism>
<dbReference type="PANTHER" id="PTHR11178:SF1">
    <property type="entry name" value="NFU1 IRON-SULFUR CLUSTER SCAFFOLD HOMOLOG, MITOCHONDRIAL"/>
    <property type="match status" value="1"/>
</dbReference>
<protein>
    <recommendedName>
        <fullName evidence="2">Scaffold protein Nfu/NifU N-terminal domain-containing protein</fullName>
    </recommendedName>
</protein>
<evidence type="ECO:0000313" key="3">
    <source>
        <dbReference type="EMBL" id="SVB11651.1"/>
    </source>
</evidence>
<name>A0A382BDQ9_9ZZZZ</name>
<gene>
    <name evidence="3" type="ORF">METZ01_LOCUS164505</name>
</gene>
<dbReference type="EMBL" id="UINC01029247">
    <property type="protein sequence ID" value="SVB11651.1"/>
    <property type="molecule type" value="Genomic_DNA"/>
</dbReference>
<comment type="similarity">
    <text evidence="1">Belongs to the NifU family.</text>
</comment>
<evidence type="ECO:0000256" key="1">
    <source>
        <dbReference type="ARBA" id="ARBA00006420"/>
    </source>
</evidence>
<proteinExistence type="inferred from homology"/>